<evidence type="ECO:0000313" key="4">
    <source>
        <dbReference type="EMBL" id="RSR59882.1"/>
    </source>
</evidence>
<dbReference type="SUPFAM" id="SSF53686">
    <property type="entry name" value="Tryptophan synthase beta subunit-like PLP-dependent enzymes"/>
    <property type="match status" value="1"/>
</dbReference>
<protein>
    <submittedName>
        <fullName evidence="4">1-aminocyclopropane-1-carboxylate deaminase/D-cysteine desulfhydrase</fullName>
    </submittedName>
</protein>
<reference evidence="4 5" key="1">
    <citation type="submission" date="2018-10" db="EMBL/GenBank/DDBJ databases">
        <title>GWAS and RNA-Seq identify cryptic mechanisms of antimicrobial resistance in Acinetobacter baumannii.</title>
        <authorList>
            <person name="Sahl J.W."/>
        </authorList>
    </citation>
    <scope>NUCLEOTIDE SEQUENCE [LARGE SCALE GENOMIC DNA]</scope>
    <source>
        <strain evidence="4 5">TG28175</strain>
    </source>
</reference>
<dbReference type="EMBL" id="RFDI01000328">
    <property type="protein sequence ID" value="RSR59882.1"/>
    <property type="molecule type" value="Genomic_DNA"/>
</dbReference>
<keyword evidence="3" id="KW-0663">Pyridoxal phosphate</keyword>
<dbReference type="Gene3D" id="3.40.50.1100">
    <property type="match status" value="2"/>
</dbReference>
<name>A0A429MSC0_ACIBA</name>
<dbReference type="GO" id="GO:0019148">
    <property type="term" value="F:D-cysteine desulfhydrase activity"/>
    <property type="evidence" value="ECO:0007669"/>
    <property type="project" value="TreeGrafter"/>
</dbReference>
<evidence type="ECO:0000256" key="3">
    <source>
        <dbReference type="ARBA" id="ARBA00022898"/>
    </source>
</evidence>
<dbReference type="PANTHER" id="PTHR43780:SF2">
    <property type="entry name" value="1-AMINOCYCLOPROPANE-1-CARBOXYLATE DEAMINASE-RELATED"/>
    <property type="match status" value="1"/>
</dbReference>
<comment type="cofactor">
    <cofactor evidence="1">
        <name>pyridoxal 5'-phosphate</name>
        <dbReference type="ChEBI" id="CHEBI:597326"/>
    </cofactor>
</comment>
<sequence length="115" mass="12713">MFDHIAQPISYQHIELSFPVHLDIKRLDLVHPQISGNKFFKLKYNLLTAKEQGLSSILTFGGAYSNHIAATAYAAHLFGLKSIGIIRGEELAGKPLNPTLAKAQSLGMQLHFVSR</sequence>
<dbReference type="Proteomes" id="UP000280073">
    <property type="component" value="Unassembled WGS sequence"/>
</dbReference>
<evidence type="ECO:0000256" key="2">
    <source>
        <dbReference type="ARBA" id="ARBA00008639"/>
    </source>
</evidence>
<accession>A0A429MSC0</accession>
<evidence type="ECO:0000256" key="1">
    <source>
        <dbReference type="ARBA" id="ARBA00001933"/>
    </source>
</evidence>
<dbReference type="AlphaFoldDB" id="A0A429MSC0"/>
<comment type="caution">
    <text evidence="4">The sequence shown here is derived from an EMBL/GenBank/DDBJ whole genome shotgun (WGS) entry which is preliminary data.</text>
</comment>
<feature type="non-terminal residue" evidence="4">
    <location>
        <position position="115"/>
    </location>
</feature>
<gene>
    <name evidence="4" type="ORF">EA686_07830</name>
</gene>
<evidence type="ECO:0000313" key="5">
    <source>
        <dbReference type="Proteomes" id="UP000280073"/>
    </source>
</evidence>
<dbReference type="InterPro" id="IPR027278">
    <property type="entry name" value="ACCD_DCysDesulf"/>
</dbReference>
<organism evidence="4 5">
    <name type="scientific">Acinetobacter baumannii</name>
    <dbReference type="NCBI Taxonomy" id="470"/>
    <lineage>
        <taxon>Bacteria</taxon>
        <taxon>Pseudomonadati</taxon>
        <taxon>Pseudomonadota</taxon>
        <taxon>Gammaproteobacteria</taxon>
        <taxon>Moraxellales</taxon>
        <taxon>Moraxellaceae</taxon>
        <taxon>Acinetobacter</taxon>
        <taxon>Acinetobacter calcoaceticus/baumannii complex</taxon>
    </lineage>
</organism>
<dbReference type="PANTHER" id="PTHR43780">
    <property type="entry name" value="1-AMINOCYCLOPROPANE-1-CARBOXYLATE DEAMINASE-RELATED"/>
    <property type="match status" value="1"/>
</dbReference>
<proteinExistence type="inferred from homology"/>
<dbReference type="InterPro" id="IPR036052">
    <property type="entry name" value="TrpB-like_PALP_sf"/>
</dbReference>
<comment type="similarity">
    <text evidence="2">Belongs to the ACC deaminase/D-cysteine desulfhydrase family.</text>
</comment>